<dbReference type="PANTHER" id="PTHR43611:SF3">
    <property type="entry name" value="FLAVIN MONONUCLEOTIDE HYDROLASE 1, CHLOROPLATIC"/>
    <property type="match status" value="1"/>
</dbReference>
<dbReference type="AlphaFoldDB" id="A0A934MER5"/>
<dbReference type="EMBL" id="JAEKJA010000001">
    <property type="protein sequence ID" value="MBJ3774658.1"/>
    <property type="molecule type" value="Genomic_DNA"/>
</dbReference>
<gene>
    <name evidence="1" type="ORF">JCR33_03115</name>
</gene>
<evidence type="ECO:0000313" key="2">
    <source>
        <dbReference type="Proteomes" id="UP000609531"/>
    </source>
</evidence>
<evidence type="ECO:0000313" key="1">
    <source>
        <dbReference type="EMBL" id="MBJ3774658.1"/>
    </source>
</evidence>
<protein>
    <submittedName>
        <fullName evidence="1">HAD-IA family hydrolase</fullName>
    </submittedName>
</protein>
<dbReference type="GO" id="GO:0016787">
    <property type="term" value="F:hydrolase activity"/>
    <property type="evidence" value="ECO:0007669"/>
    <property type="project" value="UniProtKB-KW"/>
</dbReference>
<dbReference type="Gene3D" id="3.40.50.1000">
    <property type="entry name" value="HAD superfamily/HAD-like"/>
    <property type="match status" value="1"/>
</dbReference>
<proteinExistence type="predicted"/>
<dbReference type="Pfam" id="PF00702">
    <property type="entry name" value="Hydrolase"/>
    <property type="match status" value="1"/>
</dbReference>
<dbReference type="InterPro" id="IPR023214">
    <property type="entry name" value="HAD_sf"/>
</dbReference>
<dbReference type="PANTHER" id="PTHR43611">
    <property type="entry name" value="ALPHA-D-GLUCOSE 1-PHOSPHATE PHOSPHATASE"/>
    <property type="match status" value="1"/>
</dbReference>
<dbReference type="RefSeq" id="WP_198880523.1">
    <property type="nucleotide sequence ID" value="NZ_JAEKJA010000001.1"/>
</dbReference>
<reference evidence="1" key="1">
    <citation type="submission" date="2020-12" db="EMBL/GenBank/DDBJ databases">
        <title>Bacterial taxonomy.</title>
        <authorList>
            <person name="Pan X."/>
        </authorList>
    </citation>
    <scope>NUCLEOTIDE SEQUENCE</scope>
    <source>
        <strain evidence="1">B2012</strain>
    </source>
</reference>
<organism evidence="1 2">
    <name type="scientific">Acuticoccus mangrovi</name>
    <dbReference type="NCBI Taxonomy" id="2796142"/>
    <lineage>
        <taxon>Bacteria</taxon>
        <taxon>Pseudomonadati</taxon>
        <taxon>Pseudomonadota</taxon>
        <taxon>Alphaproteobacteria</taxon>
        <taxon>Hyphomicrobiales</taxon>
        <taxon>Amorphaceae</taxon>
        <taxon>Acuticoccus</taxon>
    </lineage>
</organism>
<accession>A0A934MER5</accession>
<dbReference type="NCBIfam" id="TIGR01509">
    <property type="entry name" value="HAD-SF-IA-v3"/>
    <property type="match status" value="1"/>
</dbReference>
<comment type="caution">
    <text evidence="1">The sequence shown here is derived from an EMBL/GenBank/DDBJ whole genome shotgun (WGS) entry which is preliminary data.</text>
</comment>
<dbReference type="SUPFAM" id="SSF56784">
    <property type="entry name" value="HAD-like"/>
    <property type="match status" value="1"/>
</dbReference>
<name>A0A934MER5_9HYPH</name>
<dbReference type="InterPro" id="IPR036412">
    <property type="entry name" value="HAD-like_sf"/>
</dbReference>
<sequence length="198" mass="21112">MLDVDGVLVNGRPQDGRSWAADIERDLGIAPERLQAVFFAPHWGDVVVGRKDLVEVLRGCLPALSAAVSVDAFLDYWFQRDAAVDAAVLADCDALRANGVRVVLATNQEHLRARYLMERLGLGAHVDGIVYSAAVAARKPQQAFFEAAAAMTGSKPRDLVLVDDTAANIDAAIGAGWAGVRWSPGSSLLALLERGAHL</sequence>
<dbReference type="Proteomes" id="UP000609531">
    <property type="component" value="Unassembled WGS sequence"/>
</dbReference>
<keyword evidence="1" id="KW-0378">Hydrolase</keyword>
<dbReference type="InterPro" id="IPR006439">
    <property type="entry name" value="HAD-SF_hydro_IA"/>
</dbReference>
<keyword evidence="2" id="KW-1185">Reference proteome</keyword>